<evidence type="ECO:0000256" key="4">
    <source>
        <dbReference type="ARBA" id="ARBA00022692"/>
    </source>
</evidence>
<dbReference type="Pfam" id="PF00528">
    <property type="entry name" value="BPD_transp_1"/>
    <property type="match status" value="1"/>
</dbReference>
<keyword evidence="5 7" id="KW-1133">Transmembrane helix</keyword>
<dbReference type="EMBL" id="CYTV01000007">
    <property type="protein sequence ID" value="CUI90786.1"/>
    <property type="molecule type" value="Genomic_DNA"/>
</dbReference>
<dbReference type="PANTHER" id="PTHR43386">
    <property type="entry name" value="OLIGOPEPTIDE TRANSPORT SYSTEM PERMEASE PROTEIN APPC"/>
    <property type="match status" value="1"/>
</dbReference>
<comment type="subcellular location">
    <subcellularLocation>
        <location evidence="1 7">Cell membrane</location>
        <topology evidence="1 7">Multi-pass membrane protein</topology>
    </subcellularLocation>
</comment>
<evidence type="ECO:0000313" key="9">
    <source>
        <dbReference type="EMBL" id="CUI90786.1"/>
    </source>
</evidence>
<protein>
    <submittedName>
        <fullName evidence="9">Glutathione transport system permease protein gsiD</fullName>
    </submittedName>
</protein>
<dbReference type="GO" id="GO:0055085">
    <property type="term" value="P:transmembrane transport"/>
    <property type="evidence" value="ECO:0007669"/>
    <property type="project" value="InterPro"/>
</dbReference>
<feature type="transmembrane region" description="Helical" evidence="7">
    <location>
        <begin position="139"/>
        <end position="156"/>
    </location>
</feature>
<dbReference type="RefSeq" id="WP_231584786.1">
    <property type="nucleotide sequence ID" value="NZ_CAJGUP010000239.1"/>
</dbReference>
<accession>A0A0M9ID83</accession>
<sequence>MTAMMNVLAACRRSEAVTRVALLVLALVVLAVVAGPWLWPVGPDDMVGDPWSPMSWAHPFGTDQLGRDMLARVIEGGRNSLALAAVIAAGAFALGTGLGLAAAFCSGAVDAVLSRAVDLLMSFPPLIFALLVISLLGNSIPVLIAVLVLFECLRIFRLTRSLAMDIAVQDYVVAARLRGEGLGWLLGRELLPNAMGPLAAELAIRFMFSLLFISSLSFLGLGVPPPAADWGGMVRDNAPAIGFGLTAPLFPAGMIAIVAVCVNLLADALLRRKDV</sequence>
<reference evidence="9 10" key="1">
    <citation type="submission" date="2015-09" db="EMBL/GenBank/DDBJ databases">
        <authorList>
            <person name="Jackson K.R."/>
            <person name="Lunt B.L."/>
            <person name="Fisher J.N.B."/>
            <person name="Gardner A.V."/>
            <person name="Bailey M.E."/>
            <person name="Deus L.M."/>
            <person name="Earl A.S."/>
            <person name="Gibby P.D."/>
            <person name="Hartmann K.A."/>
            <person name="Liu J.E."/>
            <person name="Manci A.M."/>
            <person name="Nielsen D.A."/>
            <person name="Solomon M.B."/>
            <person name="Breakwell D.P."/>
            <person name="Burnett S.H."/>
            <person name="Grose J.H."/>
        </authorList>
    </citation>
    <scope>NUCLEOTIDE SEQUENCE [LARGE SCALE GENOMIC DNA]</scope>
    <source>
        <strain evidence="9 10">2789STDY5608636</strain>
    </source>
</reference>
<dbReference type="GO" id="GO:0005886">
    <property type="term" value="C:plasma membrane"/>
    <property type="evidence" value="ECO:0007669"/>
    <property type="project" value="UniProtKB-SubCell"/>
</dbReference>
<evidence type="ECO:0000256" key="7">
    <source>
        <dbReference type="RuleBase" id="RU363032"/>
    </source>
</evidence>
<evidence type="ECO:0000256" key="3">
    <source>
        <dbReference type="ARBA" id="ARBA00022475"/>
    </source>
</evidence>
<dbReference type="InterPro" id="IPR035906">
    <property type="entry name" value="MetI-like_sf"/>
</dbReference>
<dbReference type="CDD" id="cd06261">
    <property type="entry name" value="TM_PBP2"/>
    <property type="match status" value="1"/>
</dbReference>
<dbReference type="InterPro" id="IPR050366">
    <property type="entry name" value="BP-dependent_transpt_permease"/>
</dbReference>
<evidence type="ECO:0000256" key="5">
    <source>
        <dbReference type="ARBA" id="ARBA00022989"/>
    </source>
</evidence>
<dbReference type="InterPro" id="IPR000515">
    <property type="entry name" value="MetI-like"/>
</dbReference>
<organism evidence="9 10">
    <name type="scientific">Bordetella pseudohinzii</name>
    <dbReference type="NCBI Taxonomy" id="1331258"/>
    <lineage>
        <taxon>Bacteria</taxon>
        <taxon>Pseudomonadati</taxon>
        <taxon>Pseudomonadota</taxon>
        <taxon>Betaproteobacteria</taxon>
        <taxon>Burkholderiales</taxon>
        <taxon>Alcaligenaceae</taxon>
        <taxon>Bordetella</taxon>
    </lineage>
</organism>
<keyword evidence="6 7" id="KW-0472">Membrane</keyword>
<name>A0A0M9ID83_9BORD</name>
<dbReference type="PANTHER" id="PTHR43386:SF25">
    <property type="entry name" value="PEPTIDE ABC TRANSPORTER PERMEASE PROTEIN"/>
    <property type="match status" value="1"/>
</dbReference>
<dbReference type="PROSITE" id="PS50928">
    <property type="entry name" value="ABC_TM1"/>
    <property type="match status" value="1"/>
</dbReference>
<evidence type="ECO:0000313" key="10">
    <source>
        <dbReference type="Proteomes" id="UP000053096"/>
    </source>
</evidence>
<gene>
    <name evidence="9" type="primary">gsiD_4</name>
    <name evidence="9" type="ORF">ERS370011_02809</name>
</gene>
<keyword evidence="3" id="KW-1003">Cell membrane</keyword>
<evidence type="ECO:0000256" key="6">
    <source>
        <dbReference type="ARBA" id="ARBA00023136"/>
    </source>
</evidence>
<dbReference type="SUPFAM" id="SSF161098">
    <property type="entry name" value="MetI-like"/>
    <property type="match status" value="1"/>
</dbReference>
<feature type="transmembrane region" description="Helical" evidence="7">
    <location>
        <begin position="202"/>
        <end position="221"/>
    </location>
</feature>
<keyword evidence="4 7" id="KW-0812">Transmembrane</keyword>
<dbReference type="AlphaFoldDB" id="A0A0M9ID83"/>
<comment type="similarity">
    <text evidence="7">Belongs to the binding-protein-dependent transport system permease family.</text>
</comment>
<dbReference type="Proteomes" id="UP000053096">
    <property type="component" value="Unassembled WGS sequence"/>
</dbReference>
<dbReference type="Gene3D" id="1.10.3720.10">
    <property type="entry name" value="MetI-like"/>
    <property type="match status" value="1"/>
</dbReference>
<evidence type="ECO:0000256" key="1">
    <source>
        <dbReference type="ARBA" id="ARBA00004651"/>
    </source>
</evidence>
<evidence type="ECO:0000259" key="8">
    <source>
        <dbReference type="PROSITE" id="PS50928"/>
    </source>
</evidence>
<feature type="domain" description="ABC transmembrane type-1" evidence="8">
    <location>
        <begin position="77"/>
        <end position="266"/>
    </location>
</feature>
<proteinExistence type="inferred from homology"/>
<evidence type="ECO:0000256" key="2">
    <source>
        <dbReference type="ARBA" id="ARBA00022448"/>
    </source>
</evidence>
<feature type="transmembrane region" description="Helical" evidence="7">
    <location>
        <begin position="20"/>
        <end position="39"/>
    </location>
</feature>
<feature type="transmembrane region" description="Helical" evidence="7">
    <location>
        <begin position="241"/>
        <end position="266"/>
    </location>
</feature>
<keyword evidence="2 7" id="KW-0813">Transport</keyword>